<dbReference type="CDD" id="cd00060">
    <property type="entry name" value="FHA"/>
    <property type="match status" value="1"/>
</dbReference>
<accession>A0ABR9QRB4</accession>
<dbReference type="EMBL" id="JADCJZ010000001">
    <property type="protein sequence ID" value="MBE5023631.1"/>
    <property type="molecule type" value="Genomic_DNA"/>
</dbReference>
<dbReference type="InterPro" id="IPR000253">
    <property type="entry name" value="FHA_dom"/>
</dbReference>
<keyword evidence="4" id="KW-1185">Reference proteome</keyword>
<keyword evidence="1" id="KW-0597">Phosphoprotein</keyword>
<dbReference type="SUPFAM" id="SSF49879">
    <property type="entry name" value="SMAD/FHA domain"/>
    <property type="match status" value="1"/>
</dbReference>
<dbReference type="Proteomes" id="UP001194273">
    <property type="component" value="Unassembled WGS sequence"/>
</dbReference>
<evidence type="ECO:0000259" key="2">
    <source>
        <dbReference type="PROSITE" id="PS50006"/>
    </source>
</evidence>
<name>A0ABR9QRB4_9ACTN</name>
<comment type="caution">
    <text evidence="3">The sequence shown here is derived from an EMBL/GenBank/DDBJ whole genome shotgun (WGS) entry which is preliminary data.</text>
</comment>
<dbReference type="PROSITE" id="PS50006">
    <property type="entry name" value="FHA_DOMAIN"/>
    <property type="match status" value="1"/>
</dbReference>
<evidence type="ECO:0000313" key="3">
    <source>
        <dbReference type="EMBL" id="MBE5023631.1"/>
    </source>
</evidence>
<evidence type="ECO:0000313" key="4">
    <source>
        <dbReference type="Proteomes" id="UP001194273"/>
    </source>
</evidence>
<proteinExistence type="predicted"/>
<gene>
    <name evidence="3" type="ORF">INF26_02015</name>
</gene>
<feature type="domain" description="FHA" evidence="2">
    <location>
        <begin position="87"/>
        <end position="136"/>
    </location>
</feature>
<dbReference type="SMART" id="SM00240">
    <property type="entry name" value="FHA"/>
    <property type="match status" value="1"/>
</dbReference>
<sequence>MEYRKKTCPRCGAELYEDMGVCYGCLYDFTRDGSRRDRLLPEPPLVDEGGQDTVPLGEALARVPEEVGLRLSTASVDAWVGVPPEGLSLGRDPSNDVVLHSPAVSRRHLRLVPTPDGMEATDLDATNPTRYRGRDLRGAVIVPYGDSVDVCGCVLTMTGPKGAQKSL</sequence>
<dbReference type="Pfam" id="PF00498">
    <property type="entry name" value="FHA"/>
    <property type="match status" value="1"/>
</dbReference>
<evidence type="ECO:0000256" key="1">
    <source>
        <dbReference type="ARBA" id="ARBA00022553"/>
    </source>
</evidence>
<reference evidence="3 4" key="1">
    <citation type="submission" date="2020-10" db="EMBL/GenBank/DDBJ databases">
        <title>ChiBAC.</title>
        <authorList>
            <person name="Zenner C."/>
            <person name="Hitch T.C.A."/>
            <person name="Clavel T."/>
        </authorList>
    </citation>
    <scope>NUCLEOTIDE SEQUENCE [LARGE SCALE GENOMIC DNA]</scope>
    <source>
        <strain evidence="3 4">DSM 107455</strain>
    </source>
</reference>
<dbReference type="Gene3D" id="2.60.200.20">
    <property type="match status" value="1"/>
</dbReference>
<dbReference type="RefSeq" id="WP_193529058.1">
    <property type="nucleotide sequence ID" value="NZ_JADCJZ010000001.1"/>
</dbReference>
<protein>
    <submittedName>
        <fullName evidence="3">FHA domain-containing protein</fullName>
    </submittedName>
</protein>
<dbReference type="InterPro" id="IPR008984">
    <property type="entry name" value="SMAD_FHA_dom_sf"/>
</dbReference>
<organism evidence="3 4">
    <name type="scientific">Thermophilibacter gallinarum</name>
    <dbReference type="NCBI Taxonomy" id="2779357"/>
    <lineage>
        <taxon>Bacteria</taxon>
        <taxon>Bacillati</taxon>
        <taxon>Actinomycetota</taxon>
        <taxon>Coriobacteriia</taxon>
        <taxon>Coriobacteriales</taxon>
        <taxon>Atopobiaceae</taxon>
        <taxon>Thermophilibacter</taxon>
    </lineage>
</organism>